<evidence type="ECO:0000313" key="1">
    <source>
        <dbReference type="EMBL" id="EIE84741.1"/>
    </source>
</evidence>
<organism evidence="1 2">
    <name type="scientific">Rhizopus delemar (strain RA 99-880 / ATCC MYA-4621 / FGSC 9543 / NRRL 43880)</name>
    <name type="common">Mucormycosis agent</name>
    <name type="synonym">Rhizopus arrhizus var. delemar</name>
    <dbReference type="NCBI Taxonomy" id="246409"/>
    <lineage>
        <taxon>Eukaryota</taxon>
        <taxon>Fungi</taxon>
        <taxon>Fungi incertae sedis</taxon>
        <taxon>Mucoromycota</taxon>
        <taxon>Mucoromycotina</taxon>
        <taxon>Mucoromycetes</taxon>
        <taxon>Mucorales</taxon>
        <taxon>Mucorineae</taxon>
        <taxon>Rhizopodaceae</taxon>
        <taxon>Rhizopus</taxon>
    </lineage>
</organism>
<dbReference type="GeneID" id="93616417"/>
<dbReference type="VEuPathDB" id="FungiDB:RO3G_09451"/>
<dbReference type="AlphaFoldDB" id="I1C8G1"/>
<protein>
    <submittedName>
        <fullName evidence="1">Uncharacterized protein</fullName>
    </submittedName>
</protein>
<sequence length="60" mass="7005">MERVDWIRIEPVFLIILEGTRGCQIDLIVYDSRGQQRQLIQKFLLSKGTHKLALTRVPLV</sequence>
<dbReference type="Proteomes" id="UP000009138">
    <property type="component" value="Unassembled WGS sequence"/>
</dbReference>
<proteinExistence type="predicted"/>
<gene>
    <name evidence="1" type="ORF">RO3G_09451</name>
</gene>
<evidence type="ECO:0000313" key="2">
    <source>
        <dbReference type="Proteomes" id="UP000009138"/>
    </source>
</evidence>
<name>I1C8G1_RHIO9</name>
<accession>I1C8G1</accession>
<keyword evidence="2" id="KW-1185">Reference proteome</keyword>
<dbReference type="EMBL" id="CH476738">
    <property type="protein sequence ID" value="EIE84741.1"/>
    <property type="molecule type" value="Genomic_DNA"/>
</dbReference>
<reference evidence="1 2" key="1">
    <citation type="journal article" date="2009" name="PLoS Genet.">
        <title>Genomic analysis of the basal lineage fungus Rhizopus oryzae reveals a whole-genome duplication.</title>
        <authorList>
            <person name="Ma L.-J."/>
            <person name="Ibrahim A.S."/>
            <person name="Skory C."/>
            <person name="Grabherr M.G."/>
            <person name="Burger G."/>
            <person name="Butler M."/>
            <person name="Elias M."/>
            <person name="Idnurm A."/>
            <person name="Lang B.F."/>
            <person name="Sone T."/>
            <person name="Abe A."/>
            <person name="Calvo S.E."/>
            <person name="Corrochano L.M."/>
            <person name="Engels R."/>
            <person name="Fu J."/>
            <person name="Hansberg W."/>
            <person name="Kim J.-M."/>
            <person name="Kodira C.D."/>
            <person name="Koehrsen M.J."/>
            <person name="Liu B."/>
            <person name="Miranda-Saavedra D."/>
            <person name="O'Leary S."/>
            <person name="Ortiz-Castellanos L."/>
            <person name="Poulter R."/>
            <person name="Rodriguez-Romero J."/>
            <person name="Ruiz-Herrera J."/>
            <person name="Shen Y.-Q."/>
            <person name="Zeng Q."/>
            <person name="Galagan J."/>
            <person name="Birren B.W."/>
            <person name="Cuomo C.A."/>
            <person name="Wickes B.L."/>
        </authorList>
    </citation>
    <scope>NUCLEOTIDE SEQUENCE [LARGE SCALE GENOMIC DNA]</scope>
    <source>
        <strain evidence="2">RA 99-880 / ATCC MYA-4621 / FGSC 9543 / NRRL 43880</strain>
    </source>
</reference>
<dbReference type="InParanoid" id="I1C8G1"/>
<dbReference type="RefSeq" id="XP_067520137.1">
    <property type="nucleotide sequence ID" value="XM_067664036.1"/>
</dbReference>